<feature type="transmembrane region" description="Helical" evidence="13">
    <location>
        <begin position="168"/>
        <end position="190"/>
    </location>
</feature>
<feature type="transmembrane region" description="Helical" evidence="13">
    <location>
        <begin position="256"/>
        <end position="276"/>
    </location>
</feature>
<dbReference type="Pfam" id="PF01554">
    <property type="entry name" value="MatE"/>
    <property type="match status" value="2"/>
</dbReference>
<dbReference type="AlphaFoldDB" id="A0AAJ1AW59"/>
<feature type="transmembrane region" description="Helical" evidence="13">
    <location>
        <begin position="134"/>
        <end position="156"/>
    </location>
</feature>
<dbReference type="Proteomes" id="UP001297422">
    <property type="component" value="Unassembled WGS sequence"/>
</dbReference>
<comment type="function">
    <text evidence="1">Multidrug efflux pump.</text>
</comment>
<dbReference type="GO" id="GO:0006811">
    <property type="term" value="P:monoatomic ion transport"/>
    <property type="evidence" value="ECO:0007669"/>
    <property type="project" value="UniProtKB-KW"/>
</dbReference>
<name>A0AAJ1AW59_MEDGN</name>
<dbReference type="PANTHER" id="PTHR43298:SF2">
    <property type="entry name" value="FMN_FAD EXPORTER YEEO-RELATED"/>
    <property type="match status" value="1"/>
</dbReference>
<comment type="similarity">
    <text evidence="3">Belongs to the multi antimicrobial extrusion (MATE) (TC 2.A.66.1) family.</text>
</comment>
<dbReference type="PIRSF" id="PIRSF006603">
    <property type="entry name" value="DinF"/>
    <property type="match status" value="1"/>
</dbReference>
<evidence type="ECO:0000256" key="10">
    <source>
        <dbReference type="ARBA" id="ARBA00023065"/>
    </source>
</evidence>
<dbReference type="GO" id="GO:0042910">
    <property type="term" value="F:xenobiotic transmembrane transporter activity"/>
    <property type="evidence" value="ECO:0007669"/>
    <property type="project" value="InterPro"/>
</dbReference>
<comment type="caution">
    <text evidence="14">The sequence shown here is derived from an EMBL/GenBank/DDBJ whole genome shotgun (WGS) entry which is preliminary data.</text>
</comment>
<evidence type="ECO:0000256" key="3">
    <source>
        <dbReference type="ARBA" id="ARBA00010199"/>
    </source>
</evidence>
<sequence length="452" mass="48957">MSSDNLPLFTGKQLRALILPLIVEQFLGIFVGMADTMMVASAGEAAVSGVSLVDSLNVLLIVLFVALTTGGSVIISQHLGAKSYSDALKSAQQLLLSTTSLSLLMTAIALLGNYWLLHFIFGNIAPDVMGHARIYFFILAFSYPFLAIYNSCAAIFRAMGNSKISMTASLVMNLLNVCGNALLVFCFHMGASGVAISSLISRMFAAAFLLLMLRRPDQLITLKTYSLQFDTGIIRKLLYIGVPSSIETSIFQIGKMLVLSVVAGFGTSATTANAVSNSLSQFALIPAAAIGTAMITISGQCIGAGAYDLAVSYTKKLLLLSHGILAATNLIMFFACPYLLPLYSLTPETLQTATLLIRVHSIGAIFLYPESFMLTNTLRAAADVKYPMVVSILSMWIWRVGFSYILGIYFHMGVLGVWVAMLSDWLCRSICFGLRFRSGVWKTKNKSLMEEM</sequence>
<evidence type="ECO:0000256" key="11">
    <source>
        <dbReference type="ARBA" id="ARBA00023136"/>
    </source>
</evidence>
<dbReference type="NCBIfam" id="TIGR00797">
    <property type="entry name" value="matE"/>
    <property type="match status" value="1"/>
</dbReference>
<dbReference type="EMBL" id="JAJBNC010000009">
    <property type="protein sequence ID" value="MCB5493495.1"/>
    <property type="molecule type" value="Genomic_DNA"/>
</dbReference>
<keyword evidence="5" id="KW-0813">Transport</keyword>
<evidence type="ECO:0000256" key="12">
    <source>
        <dbReference type="ARBA" id="ARBA00031636"/>
    </source>
</evidence>
<dbReference type="InterPro" id="IPR002528">
    <property type="entry name" value="MATE_fam"/>
</dbReference>
<evidence type="ECO:0000256" key="1">
    <source>
        <dbReference type="ARBA" id="ARBA00003408"/>
    </source>
</evidence>
<reference evidence="14" key="1">
    <citation type="submission" date="2021-10" db="EMBL/GenBank/DDBJ databases">
        <title>Collection of gut derived symbiotic bacterial strains cultured from healthy donors.</title>
        <authorList>
            <person name="Lin H."/>
            <person name="Littmann E."/>
            <person name="Claire K."/>
            <person name="Pamer E."/>
        </authorList>
    </citation>
    <scope>NUCLEOTIDE SEQUENCE</scope>
    <source>
        <strain evidence="14">MSK.23.4</strain>
    </source>
</reference>
<feature type="transmembrane region" description="Helical" evidence="13">
    <location>
        <begin position="404"/>
        <end position="427"/>
    </location>
</feature>
<accession>A0AAJ1AW59</accession>
<feature type="transmembrane region" description="Helical" evidence="13">
    <location>
        <begin position="196"/>
        <end position="213"/>
    </location>
</feature>
<keyword evidence="7" id="KW-1003">Cell membrane</keyword>
<dbReference type="GO" id="GO:0015297">
    <property type="term" value="F:antiporter activity"/>
    <property type="evidence" value="ECO:0007669"/>
    <property type="project" value="UniProtKB-KW"/>
</dbReference>
<dbReference type="InterPro" id="IPR048279">
    <property type="entry name" value="MdtK-like"/>
</dbReference>
<dbReference type="GO" id="GO:0005886">
    <property type="term" value="C:plasma membrane"/>
    <property type="evidence" value="ECO:0007669"/>
    <property type="project" value="UniProtKB-SubCell"/>
</dbReference>
<organism evidence="14 15">
    <name type="scientific">Mediterraneibacter gnavus</name>
    <name type="common">Ruminococcus gnavus</name>
    <dbReference type="NCBI Taxonomy" id="33038"/>
    <lineage>
        <taxon>Bacteria</taxon>
        <taxon>Bacillati</taxon>
        <taxon>Bacillota</taxon>
        <taxon>Clostridia</taxon>
        <taxon>Lachnospirales</taxon>
        <taxon>Lachnospiraceae</taxon>
        <taxon>Mediterraneibacter</taxon>
    </lineage>
</organism>
<evidence type="ECO:0000256" key="9">
    <source>
        <dbReference type="ARBA" id="ARBA00022989"/>
    </source>
</evidence>
<dbReference type="RefSeq" id="WP_173878724.1">
    <property type="nucleotide sequence ID" value="NZ_JAAIMT010000006.1"/>
</dbReference>
<dbReference type="PANTHER" id="PTHR43298">
    <property type="entry name" value="MULTIDRUG RESISTANCE PROTEIN NORM-RELATED"/>
    <property type="match status" value="1"/>
</dbReference>
<keyword evidence="6" id="KW-0050">Antiport</keyword>
<evidence type="ECO:0000313" key="14">
    <source>
        <dbReference type="EMBL" id="MCB5493495.1"/>
    </source>
</evidence>
<evidence type="ECO:0000256" key="5">
    <source>
        <dbReference type="ARBA" id="ARBA00022448"/>
    </source>
</evidence>
<feature type="transmembrane region" description="Helical" evidence="13">
    <location>
        <begin position="352"/>
        <end position="368"/>
    </location>
</feature>
<keyword evidence="11 13" id="KW-0472">Membrane</keyword>
<feature type="transmembrane region" description="Helical" evidence="13">
    <location>
        <begin position="282"/>
        <end position="305"/>
    </location>
</feature>
<proteinExistence type="inferred from homology"/>
<feature type="transmembrane region" description="Helical" evidence="13">
    <location>
        <begin position="94"/>
        <end position="114"/>
    </location>
</feature>
<comment type="subcellular location">
    <subcellularLocation>
        <location evidence="2">Cell membrane</location>
        <topology evidence="2">Multi-pass membrane protein</topology>
    </subcellularLocation>
</comment>
<evidence type="ECO:0000256" key="4">
    <source>
        <dbReference type="ARBA" id="ARBA00020268"/>
    </source>
</evidence>
<dbReference type="InterPro" id="IPR050222">
    <property type="entry name" value="MATE_MdtK"/>
</dbReference>
<evidence type="ECO:0000256" key="8">
    <source>
        <dbReference type="ARBA" id="ARBA00022692"/>
    </source>
</evidence>
<evidence type="ECO:0000256" key="7">
    <source>
        <dbReference type="ARBA" id="ARBA00022475"/>
    </source>
</evidence>
<evidence type="ECO:0000313" key="15">
    <source>
        <dbReference type="Proteomes" id="UP001297422"/>
    </source>
</evidence>
<gene>
    <name evidence="14" type="ORF">LIQ10_07030</name>
</gene>
<protein>
    <recommendedName>
        <fullName evidence="4">Probable multidrug resistance protein NorM</fullName>
    </recommendedName>
    <alternativeName>
        <fullName evidence="12">Multidrug-efflux transporter</fullName>
    </alternativeName>
</protein>
<keyword evidence="8 13" id="KW-0812">Transmembrane</keyword>
<evidence type="ECO:0000256" key="13">
    <source>
        <dbReference type="SAM" id="Phobius"/>
    </source>
</evidence>
<keyword evidence="10" id="KW-0406">Ion transport</keyword>
<feature type="transmembrane region" description="Helical" evidence="13">
    <location>
        <begin position="21"/>
        <end position="43"/>
    </location>
</feature>
<evidence type="ECO:0000256" key="2">
    <source>
        <dbReference type="ARBA" id="ARBA00004651"/>
    </source>
</evidence>
<keyword evidence="9 13" id="KW-1133">Transmembrane helix</keyword>
<feature type="transmembrane region" description="Helical" evidence="13">
    <location>
        <begin position="55"/>
        <end position="74"/>
    </location>
</feature>
<evidence type="ECO:0000256" key="6">
    <source>
        <dbReference type="ARBA" id="ARBA00022449"/>
    </source>
</evidence>
<dbReference type="CDD" id="cd13137">
    <property type="entry name" value="MATE_NorM_like"/>
    <property type="match status" value="1"/>
</dbReference>
<feature type="transmembrane region" description="Helical" evidence="13">
    <location>
        <begin position="317"/>
        <end position="340"/>
    </location>
</feature>